<evidence type="ECO:0000313" key="1">
    <source>
        <dbReference type="EMBL" id="QNT78318.1"/>
    </source>
</evidence>
<dbReference type="AlphaFoldDB" id="A0A7H1NRA8"/>
<evidence type="ECO:0000313" key="2">
    <source>
        <dbReference type="Proteomes" id="UP000516349"/>
    </source>
</evidence>
<name>A0A7H1NRA8_9PROT</name>
<dbReference type="KEGG" id="ebla:JGUZn3_10900"/>
<dbReference type="Proteomes" id="UP000516349">
    <property type="component" value="Chromosome"/>
</dbReference>
<dbReference type="Gene3D" id="2.60.120.200">
    <property type="match status" value="1"/>
</dbReference>
<dbReference type="EMBL" id="CP060244">
    <property type="protein sequence ID" value="QNT78318.1"/>
    <property type="molecule type" value="Genomic_DNA"/>
</dbReference>
<dbReference type="InterPro" id="IPR013320">
    <property type="entry name" value="ConA-like_dom_sf"/>
</dbReference>
<accession>A0A7H1NRA8</accession>
<sequence>MTDYQNGDIGMSLNDDGNLEIGQYSGQGFERKVTILSAKTVQVVGNLIPETAKPTALIQAVSSMVLMDTTNNVVKWNGSGLTGGKGVCNNNVLTPEHFTISLKFFSSAQLGSNFYPLIGAPVEGFAVKVDGANHLSVVNKDNQVASYALSDFGINLLDGNFHDLAVIGRGGASGLVILAVDGKVLTPDLQPWNIYWQTLVFRGANEAADEVNAPGDLLAIREVALFNFAKYWEDYQPEAVTNAKDAIGYYLLTHDVATSRPSTTNQRNTGFKVVPQKPYGGFDTLYPWSKGSSGVKFTTEGLTGGLLFFGASKDLEDFTCECEFKVATTPALVSDLSLIGSLSLFDAGIEAATGEFVVHDSRNNEKVTYKSGVLVNDGEWHRFALTCQAGFIAVYLDGNLVCKDMALKVDFSRLFFRGIAPDGEIAPDESLTIKNITVSAYCKYYGAYNPNLTPQMPSVGALGFYPLVNGVYTNRVKAQSGVEFTFHSGDSFEYLILDQNSYPDTTLAEPWFKLAGDSVFSQTLRFNGHSLFVRNVVGNPLMRGIE</sequence>
<organism evidence="1 2">
    <name type="scientific">Entomobacter blattae</name>
    <dbReference type="NCBI Taxonomy" id="2762277"/>
    <lineage>
        <taxon>Bacteria</taxon>
        <taxon>Pseudomonadati</taxon>
        <taxon>Pseudomonadota</taxon>
        <taxon>Alphaproteobacteria</taxon>
        <taxon>Acetobacterales</taxon>
        <taxon>Acetobacteraceae</taxon>
        <taxon>Entomobacter</taxon>
    </lineage>
</organism>
<keyword evidence="2" id="KW-1185">Reference proteome</keyword>
<evidence type="ECO:0008006" key="3">
    <source>
        <dbReference type="Google" id="ProtNLM"/>
    </source>
</evidence>
<proteinExistence type="predicted"/>
<gene>
    <name evidence="1" type="ORF">JGUZn3_10900</name>
</gene>
<protein>
    <recommendedName>
        <fullName evidence="3">Laminin G domain-containing protein</fullName>
    </recommendedName>
</protein>
<dbReference type="SUPFAM" id="SSF49899">
    <property type="entry name" value="Concanavalin A-like lectins/glucanases"/>
    <property type="match status" value="1"/>
</dbReference>
<reference evidence="1 2" key="1">
    <citation type="submission" date="2020-08" db="EMBL/GenBank/DDBJ databases">
        <title>Complete genome sequence of Entomobacter blattae G55GP.</title>
        <authorList>
            <person name="Poehlein A."/>
            <person name="Guzman J."/>
            <person name="Daniel R."/>
            <person name="Vilcinskas A."/>
        </authorList>
    </citation>
    <scope>NUCLEOTIDE SEQUENCE [LARGE SCALE GENOMIC DNA]</scope>
    <source>
        <strain evidence="1 2">G55GP</strain>
    </source>
</reference>